<dbReference type="GO" id="GO:0050567">
    <property type="term" value="F:glutaminyl-tRNA synthase (glutamine-hydrolyzing) activity"/>
    <property type="evidence" value="ECO:0007669"/>
    <property type="project" value="UniProtKB-UniRule"/>
</dbReference>
<reference evidence="2 3" key="1">
    <citation type="submission" date="2020-08" db="EMBL/GenBank/DDBJ databases">
        <title>Croceimicrobium hydrocarbonivorans gen. nov., sp. nov., a novel marine bacterium isolated from a bacterial consortium that degrades polyethylene terephthalate.</title>
        <authorList>
            <person name="Liu R."/>
        </authorList>
    </citation>
    <scope>NUCLEOTIDE SEQUENCE [LARGE SCALE GENOMIC DNA]</scope>
    <source>
        <strain evidence="2 3">A20-9</strain>
    </source>
</reference>
<organism evidence="2 3">
    <name type="scientific">Croceimicrobium hydrocarbonivorans</name>
    <dbReference type="NCBI Taxonomy" id="2761580"/>
    <lineage>
        <taxon>Bacteria</taxon>
        <taxon>Pseudomonadati</taxon>
        <taxon>Bacteroidota</taxon>
        <taxon>Flavobacteriia</taxon>
        <taxon>Flavobacteriales</taxon>
        <taxon>Owenweeksiaceae</taxon>
        <taxon>Croceimicrobium</taxon>
    </lineage>
</organism>
<dbReference type="InterPro" id="IPR036113">
    <property type="entry name" value="Asp/Glu-ADT_sf_sub_c"/>
</dbReference>
<proteinExistence type="inferred from homology"/>
<comment type="catalytic activity">
    <reaction evidence="1">
        <text>L-aspartyl-tRNA(Asn) + L-glutamine + ATP + H2O = L-asparaginyl-tRNA(Asn) + L-glutamate + ADP + phosphate + 2 H(+)</text>
        <dbReference type="Rhea" id="RHEA:14513"/>
        <dbReference type="Rhea" id="RHEA-COMP:9674"/>
        <dbReference type="Rhea" id="RHEA-COMP:9677"/>
        <dbReference type="ChEBI" id="CHEBI:15377"/>
        <dbReference type="ChEBI" id="CHEBI:15378"/>
        <dbReference type="ChEBI" id="CHEBI:29985"/>
        <dbReference type="ChEBI" id="CHEBI:30616"/>
        <dbReference type="ChEBI" id="CHEBI:43474"/>
        <dbReference type="ChEBI" id="CHEBI:58359"/>
        <dbReference type="ChEBI" id="CHEBI:78515"/>
        <dbReference type="ChEBI" id="CHEBI:78516"/>
        <dbReference type="ChEBI" id="CHEBI:456216"/>
    </reaction>
</comment>
<comment type="catalytic activity">
    <reaction evidence="1">
        <text>L-glutamyl-tRNA(Gln) + L-glutamine + ATP + H2O = L-glutaminyl-tRNA(Gln) + L-glutamate + ADP + phosphate + H(+)</text>
        <dbReference type="Rhea" id="RHEA:17521"/>
        <dbReference type="Rhea" id="RHEA-COMP:9681"/>
        <dbReference type="Rhea" id="RHEA-COMP:9684"/>
        <dbReference type="ChEBI" id="CHEBI:15377"/>
        <dbReference type="ChEBI" id="CHEBI:15378"/>
        <dbReference type="ChEBI" id="CHEBI:29985"/>
        <dbReference type="ChEBI" id="CHEBI:30616"/>
        <dbReference type="ChEBI" id="CHEBI:43474"/>
        <dbReference type="ChEBI" id="CHEBI:58359"/>
        <dbReference type="ChEBI" id="CHEBI:78520"/>
        <dbReference type="ChEBI" id="CHEBI:78521"/>
        <dbReference type="ChEBI" id="CHEBI:456216"/>
    </reaction>
</comment>
<keyword evidence="1" id="KW-0067">ATP-binding</keyword>
<evidence type="ECO:0000313" key="2">
    <source>
        <dbReference type="EMBL" id="QNR25711.1"/>
    </source>
</evidence>
<keyword evidence="3" id="KW-1185">Reference proteome</keyword>
<gene>
    <name evidence="1 2" type="primary">gatC</name>
    <name evidence="2" type="ORF">H4K34_07680</name>
</gene>
<dbReference type="KEGG" id="chyd:H4K34_07680"/>
<dbReference type="Proteomes" id="UP000516305">
    <property type="component" value="Chromosome"/>
</dbReference>
<accession>A0A7H0VJ13</accession>
<keyword evidence="1" id="KW-0436">Ligase</keyword>
<evidence type="ECO:0000313" key="3">
    <source>
        <dbReference type="Proteomes" id="UP000516305"/>
    </source>
</evidence>
<dbReference type="HAMAP" id="MF_00122">
    <property type="entry name" value="GatC"/>
    <property type="match status" value="1"/>
</dbReference>
<name>A0A7H0VJ13_9FLAO</name>
<dbReference type="GO" id="GO:0016740">
    <property type="term" value="F:transferase activity"/>
    <property type="evidence" value="ECO:0007669"/>
    <property type="project" value="UniProtKB-KW"/>
</dbReference>
<keyword evidence="1" id="KW-0547">Nucleotide-binding</keyword>
<dbReference type="GO" id="GO:0070681">
    <property type="term" value="P:glutaminyl-tRNAGln biosynthesis via transamidation"/>
    <property type="evidence" value="ECO:0007669"/>
    <property type="project" value="TreeGrafter"/>
</dbReference>
<dbReference type="EMBL" id="CP060139">
    <property type="protein sequence ID" value="QNR25711.1"/>
    <property type="molecule type" value="Genomic_DNA"/>
</dbReference>
<dbReference type="GO" id="GO:0005524">
    <property type="term" value="F:ATP binding"/>
    <property type="evidence" value="ECO:0007669"/>
    <property type="project" value="UniProtKB-KW"/>
</dbReference>
<dbReference type="Gene3D" id="1.10.20.60">
    <property type="entry name" value="Glu-tRNAGln amidotransferase C subunit, N-terminal domain"/>
    <property type="match status" value="1"/>
</dbReference>
<sequence length="99" mass="11551">MKISLDEIRHLAHLARLEFSEEEMQSMQGDMDKILGFVEKINELDLEGVEPLVYLSEERNVLREDVSETVLTKDEALKNAPDKDSDYFRVPKVLKREED</sequence>
<dbReference type="GO" id="GO:0006412">
    <property type="term" value="P:translation"/>
    <property type="evidence" value="ECO:0007669"/>
    <property type="project" value="UniProtKB-UniRule"/>
</dbReference>
<protein>
    <recommendedName>
        <fullName evidence="1">Aspartyl/glutamyl-tRNA(Asn/Gln) amidotransferase subunit C</fullName>
        <shortName evidence="1">Asp/Glu-ADT subunit C</shortName>
        <ecNumber evidence="1">6.3.5.-</ecNumber>
    </recommendedName>
</protein>
<dbReference type="Pfam" id="PF02686">
    <property type="entry name" value="GatC"/>
    <property type="match status" value="1"/>
</dbReference>
<comment type="similarity">
    <text evidence="1">Belongs to the GatC family.</text>
</comment>
<evidence type="ECO:0000256" key="1">
    <source>
        <dbReference type="HAMAP-Rule" id="MF_00122"/>
    </source>
</evidence>
<keyword evidence="1" id="KW-0648">Protein biosynthesis</keyword>
<dbReference type="NCBIfam" id="TIGR00135">
    <property type="entry name" value="gatC"/>
    <property type="match status" value="1"/>
</dbReference>
<comment type="subunit">
    <text evidence="1">Heterotrimer of A, B and C subunits.</text>
</comment>
<dbReference type="PANTHER" id="PTHR15004">
    <property type="entry name" value="GLUTAMYL-TRNA(GLN) AMIDOTRANSFERASE SUBUNIT C, MITOCHONDRIAL"/>
    <property type="match status" value="1"/>
</dbReference>
<dbReference type="GO" id="GO:0006450">
    <property type="term" value="P:regulation of translational fidelity"/>
    <property type="evidence" value="ECO:0007669"/>
    <property type="project" value="InterPro"/>
</dbReference>
<dbReference type="AlphaFoldDB" id="A0A7H0VJ13"/>
<dbReference type="EC" id="6.3.5.-" evidence="1"/>
<dbReference type="InterPro" id="IPR003837">
    <property type="entry name" value="GatC"/>
</dbReference>
<dbReference type="SUPFAM" id="SSF141000">
    <property type="entry name" value="Glu-tRNAGln amidotransferase C subunit"/>
    <property type="match status" value="1"/>
</dbReference>
<dbReference type="PANTHER" id="PTHR15004:SF0">
    <property type="entry name" value="GLUTAMYL-TRNA(GLN) AMIDOTRANSFERASE SUBUNIT C, MITOCHONDRIAL"/>
    <property type="match status" value="1"/>
</dbReference>
<keyword evidence="2" id="KW-0808">Transferase</keyword>
<dbReference type="RefSeq" id="WP_210760236.1">
    <property type="nucleotide sequence ID" value="NZ_CP060139.1"/>
</dbReference>
<comment type="function">
    <text evidence="1">Allows the formation of correctly charged Asn-tRNA(Asn) or Gln-tRNA(Gln) through the transamidation of misacylated Asp-tRNA(Asn) or Glu-tRNA(Gln) in organisms which lack either or both of asparaginyl-tRNA or glutaminyl-tRNA synthetases. The reaction takes place in the presence of glutamine and ATP through an activated phospho-Asp-tRNA(Asn) or phospho-Glu-tRNA(Gln).</text>
</comment>